<name>A0ABN9VBY9_9DINO</name>
<dbReference type="EMBL" id="CAUYUJ010016976">
    <property type="protein sequence ID" value="CAK0870574.1"/>
    <property type="molecule type" value="Genomic_DNA"/>
</dbReference>
<protein>
    <submittedName>
        <fullName evidence="2">Uncharacterized protein</fullName>
    </submittedName>
</protein>
<proteinExistence type="predicted"/>
<feature type="region of interest" description="Disordered" evidence="1">
    <location>
        <begin position="146"/>
        <end position="169"/>
    </location>
</feature>
<sequence length="253" mass="27658">MVTPCRSAHDGDDPSPTDDCIKHFDGLFKEILGSTLPEKNADKLDKVCEAVEMGGDASKVMGFEAQLLQHALETLEGDIPCEGRFRRPENCVESFEYEGKQKSGCVSDAFLFEDIKAPWCSWKKKMDGGADWDGPWSFCVRCTEKKPDRPDDGGDVDPEGPGPDVDEDDGVTAVKALCSLEETDDIPDLDPSMKETMKQIRALCKKGGGTLDTTKVTGSQRPLELLVKAQGPLQTDVSLFALLDSEKEGRHAD</sequence>
<evidence type="ECO:0000313" key="2">
    <source>
        <dbReference type="EMBL" id="CAK0870574.1"/>
    </source>
</evidence>
<feature type="non-terminal residue" evidence="2">
    <location>
        <position position="253"/>
    </location>
</feature>
<evidence type="ECO:0000313" key="3">
    <source>
        <dbReference type="Proteomes" id="UP001189429"/>
    </source>
</evidence>
<keyword evidence="3" id="KW-1185">Reference proteome</keyword>
<reference evidence="2" key="1">
    <citation type="submission" date="2023-10" db="EMBL/GenBank/DDBJ databases">
        <authorList>
            <person name="Chen Y."/>
            <person name="Shah S."/>
            <person name="Dougan E. K."/>
            <person name="Thang M."/>
            <person name="Chan C."/>
        </authorList>
    </citation>
    <scope>NUCLEOTIDE SEQUENCE [LARGE SCALE GENOMIC DNA]</scope>
</reference>
<accession>A0ABN9VBY9</accession>
<dbReference type="Proteomes" id="UP001189429">
    <property type="component" value="Unassembled WGS sequence"/>
</dbReference>
<gene>
    <name evidence="2" type="ORF">PCOR1329_LOCUS56641</name>
</gene>
<organism evidence="2 3">
    <name type="scientific">Prorocentrum cordatum</name>
    <dbReference type="NCBI Taxonomy" id="2364126"/>
    <lineage>
        <taxon>Eukaryota</taxon>
        <taxon>Sar</taxon>
        <taxon>Alveolata</taxon>
        <taxon>Dinophyceae</taxon>
        <taxon>Prorocentrales</taxon>
        <taxon>Prorocentraceae</taxon>
        <taxon>Prorocentrum</taxon>
    </lineage>
</organism>
<feature type="compositionally biased region" description="Acidic residues" evidence="1">
    <location>
        <begin position="153"/>
        <end position="169"/>
    </location>
</feature>
<evidence type="ECO:0000256" key="1">
    <source>
        <dbReference type="SAM" id="MobiDB-lite"/>
    </source>
</evidence>
<comment type="caution">
    <text evidence="2">The sequence shown here is derived from an EMBL/GenBank/DDBJ whole genome shotgun (WGS) entry which is preliminary data.</text>
</comment>